<gene>
    <name evidence="10" type="ORF">BV898_01902</name>
</gene>
<evidence type="ECO:0000256" key="3">
    <source>
        <dbReference type="ARBA" id="ARBA00022490"/>
    </source>
</evidence>
<dbReference type="PANTHER" id="PTHR46349:SF6">
    <property type="entry name" value="MYOSIN-6-LIKE"/>
    <property type="match status" value="1"/>
</dbReference>
<dbReference type="OrthoDB" id="2018427at2759"/>
<proteinExistence type="predicted"/>
<evidence type="ECO:0000256" key="8">
    <source>
        <dbReference type="SAM" id="MobiDB-lite"/>
    </source>
</evidence>
<accession>A0A1W0XA02</accession>
<comment type="subcellular location">
    <subcellularLocation>
        <location evidence="1">Cytoplasm</location>
        <location evidence="1">Myofibril</location>
    </subcellularLocation>
</comment>
<evidence type="ECO:0000256" key="4">
    <source>
        <dbReference type="ARBA" id="ARBA00023123"/>
    </source>
</evidence>
<keyword evidence="7" id="KW-0175">Coiled coil</keyword>
<evidence type="ECO:0000313" key="11">
    <source>
        <dbReference type="Proteomes" id="UP000192578"/>
    </source>
</evidence>
<dbReference type="AlphaFoldDB" id="A0A1W0XA02"/>
<protein>
    <submittedName>
        <fullName evidence="10">Myosin heavy chain, muscle</fullName>
    </submittedName>
</protein>
<dbReference type="InterPro" id="IPR014751">
    <property type="entry name" value="XRCC4-like_C"/>
</dbReference>
<dbReference type="Proteomes" id="UP000192578">
    <property type="component" value="Unassembled WGS sequence"/>
</dbReference>
<dbReference type="PANTHER" id="PTHR46349">
    <property type="entry name" value="CINGULIN-LIKE PROTEIN 1-RELATED"/>
    <property type="match status" value="1"/>
</dbReference>
<keyword evidence="2" id="KW-0787">Thick filament</keyword>
<keyword evidence="9" id="KW-0472">Membrane</keyword>
<dbReference type="EMBL" id="MTYJ01000007">
    <property type="protein sequence ID" value="OQV24365.1"/>
    <property type="molecule type" value="Genomic_DNA"/>
</dbReference>
<feature type="transmembrane region" description="Helical" evidence="9">
    <location>
        <begin position="256"/>
        <end position="279"/>
    </location>
</feature>
<keyword evidence="3" id="KW-0963">Cytoplasm</keyword>
<comment type="caution">
    <text evidence="10">The sequence shown here is derived from an EMBL/GenBank/DDBJ whole genome shotgun (WGS) entry which is preliminary data.</text>
</comment>
<evidence type="ECO:0000256" key="7">
    <source>
        <dbReference type="SAM" id="Coils"/>
    </source>
</evidence>
<evidence type="ECO:0000256" key="2">
    <source>
        <dbReference type="ARBA" id="ARBA00022433"/>
    </source>
</evidence>
<evidence type="ECO:0000256" key="1">
    <source>
        <dbReference type="ARBA" id="ARBA00004657"/>
    </source>
</evidence>
<feature type="compositionally biased region" description="Basic and acidic residues" evidence="8">
    <location>
        <begin position="104"/>
        <end position="115"/>
    </location>
</feature>
<feature type="coiled-coil region" evidence="7">
    <location>
        <begin position="157"/>
        <end position="219"/>
    </location>
</feature>
<feature type="coiled-coil region" evidence="7">
    <location>
        <begin position="1"/>
        <end position="49"/>
    </location>
</feature>
<organism evidence="10 11">
    <name type="scientific">Hypsibius exemplaris</name>
    <name type="common">Freshwater tardigrade</name>
    <dbReference type="NCBI Taxonomy" id="2072580"/>
    <lineage>
        <taxon>Eukaryota</taxon>
        <taxon>Metazoa</taxon>
        <taxon>Ecdysozoa</taxon>
        <taxon>Tardigrada</taxon>
        <taxon>Eutardigrada</taxon>
        <taxon>Parachela</taxon>
        <taxon>Hypsibioidea</taxon>
        <taxon>Hypsibiidae</taxon>
        <taxon>Hypsibius</taxon>
    </lineage>
</organism>
<evidence type="ECO:0000256" key="6">
    <source>
        <dbReference type="ARBA" id="ARBA00023179"/>
    </source>
</evidence>
<feature type="region of interest" description="Disordered" evidence="8">
    <location>
        <begin position="104"/>
        <end position="124"/>
    </location>
</feature>
<reference evidence="11" key="1">
    <citation type="submission" date="2017-01" db="EMBL/GenBank/DDBJ databases">
        <title>Comparative genomics of anhydrobiosis in the tardigrade Hypsibius dujardini.</title>
        <authorList>
            <person name="Yoshida Y."/>
            <person name="Koutsovoulos G."/>
            <person name="Laetsch D."/>
            <person name="Stevens L."/>
            <person name="Kumar S."/>
            <person name="Horikawa D."/>
            <person name="Ishino K."/>
            <person name="Komine S."/>
            <person name="Tomita M."/>
            <person name="Blaxter M."/>
            <person name="Arakawa K."/>
        </authorList>
    </citation>
    <scope>NUCLEOTIDE SEQUENCE [LARGE SCALE GENOMIC DNA]</scope>
    <source>
        <strain evidence="11">Z151</strain>
    </source>
</reference>
<dbReference type="Gene3D" id="1.20.5.370">
    <property type="match status" value="1"/>
</dbReference>
<evidence type="ECO:0000313" key="10">
    <source>
        <dbReference type="EMBL" id="OQV24365.1"/>
    </source>
</evidence>
<keyword evidence="11" id="KW-1185">Reference proteome</keyword>
<evidence type="ECO:0000256" key="5">
    <source>
        <dbReference type="ARBA" id="ARBA00023175"/>
    </source>
</evidence>
<sequence length="366" mass="41750">MNSAERRANSLGSEVEELRNTLEQAERLRKQAENELNDANERLTELTATNTSLSGAKRKFEAELGGLHELQVRLDEAEGSALKGGKRIIQKLEERARELETELDAEQRRHAETTKNIRKHERKTTESKPFCGCFTIQFHIRTHQGTPIRLGGDKKNYQRMQDLVDKLQQKIKIYKRQIEETEEIAGMNLGKYRKLQQELGESERRAEIAEQTLQKLRAKNRSGGSAAPSAPAGKDRIVHNLLPLRCFEEDMSLRSYTLLLLLCCIVSILLIPVAQYYLFRLNLSPFIMLHHDIDERRDDQPGPGMSTASAPVSICPRPSRNPKQFRNVQPDILSSSGTFSDYEDVTEENDSAFVIEEVLSRTTINY</sequence>
<name>A0A1W0XA02_HYPEX</name>
<keyword evidence="9" id="KW-1133">Transmembrane helix</keyword>
<keyword evidence="4" id="KW-0518">Myosin</keyword>
<evidence type="ECO:0000256" key="9">
    <source>
        <dbReference type="SAM" id="Phobius"/>
    </source>
</evidence>
<keyword evidence="9" id="KW-0812">Transmembrane</keyword>
<dbReference type="GO" id="GO:0016459">
    <property type="term" value="C:myosin complex"/>
    <property type="evidence" value="ECO:0007669"/>
    <property type="project" value="UniProtKB-KW"/>
</dbReference>
<keyword evidence="6" id="KW-0514">Muscle protein</keyword>
<keyword evidence="5" id="KW-0505">Motor protein</keyword>
<dbReference type="SUPFAM" id="SSF90257">
    <property type="entry name" value="Myosin rod fragments"/>
    <property type="match status" value="1"/>
</dbReference>